<feature type="transmembrane region" description="Helical" evidence="8">
    <location>
        <begin position="335"/>
        <end position="355"/>
    </location>
</feature>
<dbReference type="InterPro" id="IPR017871">
    <property type="entry name" value="ABC_transporter-like_CS"/>
</dbReference>
<keyword evidence="4" id="KW-0067">ATP-binding</keyword>
<keyword evidence="5 8" id="KW-1133">Transmembrane helix</keyword>
<feature type="domain" description="ABC transmembrane type-1" evidence="10">
    <location>
        <begin position="299"/>
        <end position="577"/>
    </location>
</feature>
<dbReference type="PROSITE" id="PS50929">
    <property type="entry name" value="ABC_TM1F"/>
    <property type="match status" value="1"/>
</dbReference>
<feature type="transmembrane region" description="Helical" evidence="8">
    <location>
        <begin position="188"/>
        <end position="209"/>
    </location>
</feature>
<dbReference type="InterPro" id="IPR027417">
    <property type="entry name" value="P-loop_NTPase"/>
</dbReference>
<dbReference type="Proteomes" id="UP001642484">
    <property type="component" value="Unassembled WGS sequence"/>
</dbReference>
<accession>A0ABP0IKY2</accession>
<organism evidence="11 12">
    <name type="scientific">Durusdinium trenchii</name>
    <dbReference type="NCBI Taxonomy" id="1381693"/>
    <lineage>
        <taxon>Eukaryota</taxon>
        <taxon>Sar</taxon>
        <taxon>Alveolata</taxon>
        <taxon>Dinophyceae</taxon>
        <taxon>Suessiales</taxon>
        <taxon>Symbiodiniaceae</taxon>
        <taxon>Durusdinium</taxon>
    </lineage>
</organism>
<feature type="transmembrane region" description="Helical" evidence="8">
    <location>
        <begin position="421"/>
        <end position="447"/>
    </location>
</feature>
<feature type="region of interest" description="Disordered" evidence="7">
    <location>
        <begin position="1"/>
        <end position="21"/>
    </location>
</feature>
<name>A0ABP0IKY2_9DINO</name>
<dbReference type="InterPro" id="IPR003439">
    <property type="entry name" value="ABC_transporter-like_ATP-bd"/>
</dbReference>
<dbReference type="PANTHER" id="PTHR43394:SF19">
    <property type="entry name" value="ABC TRANSPORTER B FAMILY"/>
    <property type="match status" value="1"/>
</dbReference>
<dbReference type="EMBL" id="CAXAMN010002914">
    <property type="protein sequence ID" value="CAK9002064.1"/>
    <property type="molecule type" value="Genomic_DNA"/>
</dbReference>
<evidence type="ECO:0000256" key="6">
    <source>
        <dbReference type="ARBA" id="ARBA00023136"/>
    </source>
</evidence>
<evidence type="ECO:0000259" key="9">
    <source>
        <dbReference type="PROSITE" id="PS50893"/>
    </source>
</evidence>
<dbReference type="PANTHER" id="PTHR43394">
    <property type="entry name" value="ATP-DEPENDENT PERMEASE MDL1, MITOCHONDRIAL"/>
    <property type="match status" value="1"/>
</dbReference>
<evidence type="ECO:0000256" key="3">
    <source>
        <dbReference type="ARBA" id="ARBA00022741"/>
    </source>
</evidence>
<dbReference type="SUPFAM" id="SSF52540">
    <property type="entry name" value="P-loop containing nucleoside triphosphate hydrolases"/>
    <property type="match status" value="1"/>
</dbReference>
<dbReference type="Gene3D" id="3.40.50.300">
    <property type="entry name" value="P-loop containing nucleotide triphosphate hydrolases"/>
    <property type="match status" value="1"/>
</dbReference>
<feature type="transmembrane region" description="Helical" evidence="8">
    <location>
        <begin position="165"/>
        <end position="182"/>
    </location>
</feature>
<reference evidence="11 12" key="1">
    <citation type="submission" date="2024-02" db="EMBL/GenBank/DDBJ databases">
        <authorList>
            <person name="Chen Y."/>
            <person name="Shah S."/>
            <person name="Dougan E. K."/>
            <person name="Thang M."/>
            <person name="Chan C."/>
        </authorList>
    </citation>
    <scope>NUCLEOTIDE SEQUENCE [LARGE SCALE GENOMIC DNA]</scope>
</reference>
<dbReference type="PROSITE" id="PS50893">
    <property type="entry name" value="ABC_TRANSPORTER_2"/>
    <property type="match status" value="1"/>
</dbReference>
<evidence type="ECO:0000256" key="2">
    <source>
        <dbReference type="ARBA" id="ARBA00022692"/>
    </source>
</evidence>
<dbReference type="PROSITE" id="PS00211">
    <property type="entry name" value="ABC_TRANSPORTER_1"/>
    <property type="match status" value="1"/>
</dbReference>
<feature type="domain" description="ABC transporter" evidence="9">
    <location>
        <begin position="615"/>
        <end position="855"/>
    </location>
</feature>
<evidence type="ECO:0000313" key="12">
    <source>
        <dbReference type="Proteomes" id="UP001642484"/>
    </source>
</evidence>
<dbReference type="Pfam" id="PF00005">
    <property type="entry name" value="ABC_tran"/>
    <property type="match status" value="1"/>
</dbReference>
<dbReference type="InterPro" id="IPR036640">
    <property type="entry name" value="ABC1_TM_sf"/>
</dbReference>
<gene>
    <name evidence="11" type="ORF">CCMP2556_LOCUS6708</name>
</gene>
<keyword evidence="3" id="KW-0547">Nucleotide-binding</keyword>
<dbReference type="SMART" id="SM00382">
    <property type="entry name" value="AAA"/>
    <property type="match status" value="1"/>
</dbReference>
<evidence type="ECO:0000313" key="11">
    <source>
        <dbReference type="EMBL" id="CAK9002064.1"/>
    </source>
</evidence>
<dbReference type="SUPFAM" id="SSF90123">
    <property type="entry name" value="ABC transporter transmembrane region"/>
    <property type="match status" value="1"/>
</dbReference>
<proteinExistence type="predicted"/>
<dbReference type="InterPro" id="IPR003593">
    <property type="entry name" value="AAA+_ATPase"/>
</dbReference>
<dbReference type="InterPro" id="IPR039421">
    <property type="entry name" value="Type_1_exporter"/>
</dbReference>
<feature type="transmembrane region" description="Helical" evidence="8">
    <location>
        <begin position="225"/>
        <end position="242"/>
    </location>
</feature>
<dbReference type="InterPro" id="IPR011527">
    <property type="entry name" value="ABC1_TM_dom"/>
</dbReference>
<dbReference type="Pfam" id="PF00664">
    <property type="entry name" value="ABC_membrane"/>
    <property type="match status" value="1"/>
</dbReference>
<evidence type="ECO:0000256" key="5">
    <source>
        <dbReference type="ARBA" id="ARBA00022989"/>
    </source>
</evidence>
<dbReference type="InterPro" id="IPR003734">
    <property type="entry name" value="DUF155"/>
</dbReference>
<evidence type="ECO:0000259" key="10">
    <source>
        <dbReference type="PROSITE" id="PS50929"/>
    </source>
</evidence>
<keyword evidence="6 8" id="KW-0472">Membrane</keyword>
<evidence type="ECO:0000256" key="1">
    <source>
        <dbReference type="ARBA" id="ARBA00004141"/>
    </source>
</evidence>
<dbReference type="Pfam" id="PF02582">
    <property type="entry name" value="DUF155"/>
    <property type="match status" value="1"/>
</dbReference>
<comment type="subcellular location">
    <subcellularLocation>
        <location evidence="1">Membrane</location>
        <topology evidence="1">Multi-pass membrane protein</topology>
    </subcellularLocation>
</comment>
<evidence type="ECO:0000256" key="7">
    <source>
        <dbReference type="SAM" id="MobiDB-lite"/>
    </source>
</evidence>
<keyword evidence="12" id="KW-1185">Reference proteome</keyword>
<feature type="transmembrane region" description="Helical" evidence="8">
    <location>
        <begin position="297"/>
        <end position="315"/>
    </location>
</feature>
<evidence type="ECO:0000256" key="4">
    <source>
        <dbReference type="ARBA" id="ARBA00022840"/>
    </source>
</evidence>
<evidence type="ECO:0000256" key="8">
    <source>
        <dbReference type="SAM" id="Phobius"/>
    </source>
</evidence>
<sequence>MTFSMEDSQNELEDGTPVAPAPKLSGDHIVLMTSSGDEALAYSYAFAQSVKLAVFETIVDASIEKAKPIPEALAQYGTFDMDEKLVKMQMGEIFVTKCSLTLQTDMLGTPEILWEHDRFDAQYEACRKYLEVGKRVEILDQRLAVLNDLYSFLQTQLEVKHSNKLEWIVIVLIVIEILLDLFHMSPFYTQRSVAVCALLLVAGGTTAFAKEFKPPKLWLRRGGKRLWRVALMTLLVLVAWRAPRAGPLLFAGGAGVVRSRPGQLLRSAPASRHLRQSRKARPMQQIWQILPLRERCWLLAGVCALLGASSLQLLAPPLLSRALMAAEKGTKVAQVHLLALVAAGVALCQGLRGYAFHMTRLGFVGALRQRAFQCYMSKDMTFYDKVDAAELSSRLTSDCQLVFASLDDVLNFLLRSGAVTLFGYLAMLRCCWQLTLVTTLVIALLLLATRCYAEVRRATTAETQDAVAELSRVAEESLSGISTVRALGAEETHGRLFHEQNLRILEVQKRNSYALGAFCFGNASLSGLCRALGLACGGSWALSQKISAELLTQFLFYLDMVLRGAMDLGEDWPATMEAVGAGSTVLETLAHSEADGESDVEKGRFRALAHFTGEVTFDRVTFAYPMRPSRQVLQDVTIHCRSGEMTALVGTSGSGKSSLINLIQGFYSVQKGEVLVDGVPLEDLDPAWFRDQLGIVGQEPHFFRGTVGQNIAWGTEATKEEVIEAAKISQAHDFIQRLPGGYETQIGDGKLLSGGQRQRLAIARAILRDPPILVLDEPTSALDPSTSRLVSLALREAQWSRKRRQRRTLLVIAHRLSTVKDAEQIVVLDKGRVVERGTHEEISTFAARLWLQGADGTRGTLLAHGHGALLMRRGDQLPAKDAESALSKKLL</sequence>
<comment type="caution">
    <text evidence="11">The sequence shown here is derived from an EMBL/GenBank/DDBJ whole genome shotgun (WGS) entry which is preliminary data.</text>
</comment>
<dbReference type="Gene3D" id="1.20.1560.10">
    <property type="entry name" value="ABC transporter type 1, transmembrane domain"/>
    <property type="match status" value="1"/>
</dbReference>
<protein>
    <submittedName>
        <fullName evidence="11">Uncharacterized protein</fullName>
    </submittedName>
</protein>
<keyword evidence="2 8" id="KW-0812">Transmembrane</keyword>